<sequence length="149" mass="16599">MMKSGSFAVAVVHRQVVVVQAVRTHSKREKYLEVIPYTAFGGSRIFLALSEKHVARIPATDLLSILPPSYASHHGDSDTSDSEDEVTSCDAHSNFVHLTAADISVGEGTIELPEHAFEEYVRLSEKHYNRPRSASRSKQLWTSLVGRRH</sequence>
<keyword evidence="2" id="KW-1185">Reference proteome</keyword>
<dbReference type="AlphaFoldDB" id="A0A4V1Q430"/>
<dbReference type="EMBL" id="SDEE01000138">
    <property type="protein sequence ID" value="RXW20658.1"/>
    <property type="molecule type" value="Genomic_DNA"/>
</dbReference>
<evidence type="ECO:0000313" key="2">
    <source>
        <dbReference type="Proteomes" id="UP000290288"/>
    </source>
</evidence>
<accession>A0A4V1Q430</accession>
<gene>
    <name evidence="1" type="ORF">EST38_g5178</name>
</gene>
<name>A0A4V1Q430_9AGAR</name>
<organism evidence="1 2">
    <name type="scientific">Candolleomyces aberdarensis</name>
    <dbReference type="NCBI Taxonomy" id="2316362"/>
    <lineage>
        <taxon>Eukaryota</taxon>
        <taxon>Fungi</taxon>
        <taxon>Dikarya</taxon>
        <taxon>Basidiomycota</taxon>
        <taxon>Agaricomycotina</taxon>
        <taxon>Agaricomycetes</taxon>
        <taxon>Agaricomycetidae</taxon>
        <taxon>Agaricales</taxon>
        <taxon>Agaricineae</taxon>
        <taxon>Psathyrellaceae</taxon>
        <taxon>Candolleomyces</taxon>
    </lineage>
</organism>
<evidence type="ECO:0000313" key="1">
    <source>
        <dbReference type="EMBL" id="RXW20658.1"/>
    </source>
</evidence>
<reference evidence="1 2" key="1">
    <citation type="submission" date="2019-01" db="EMBL/GenBank/DDBJ databases">
        <title>Draft genome sequence of Psathyrella aberdarensis IHI B618.</title>
        <authorList>
            <person name="Buettner E."/>
            <person name="Kellner H."/>
        </authorList>
    </citation>
    <scope>NUCLEOTIDE SEQUENCE [LARGE SCALE GENOMIC DNA]</scope>
    <source>
        <strain evidence="1 2">IHI B618</strain>
    </source>
</reference>
<protein>
    <submittedName>
        <fullName evidence="1">Uncharacterized protein</fullName>
    </submittedName>
</protein>
<proteinExistence type="predicted"/>
<comment type="caution">
    <text evidence="1">The sequence shown here is derived from an EMBL/GenBank/DDBJ whole genome shotgun (WGS) entry which is preliminary data.</text>
</comment>
<dbReference type="OrthoDB" id="3212455at2759"/>
<dbReference type="Proteomes" id="UP000290288">
    <property type="component" value="Unassembled WGS sequence"/>
</dbReference>